<dbReference type="SUPFAM" id="SSF52540">
    <property type="entry name" value="P-loop containing nucleoside triphosphate hydrolases"/>
    <property type="match status" value="1"/>
</dbReference>
<dbReference type="CDD" id="cd03284">
    <property type="entry name" value="ABC_MutS1"/>
    <property type="match status" value="1"/>
</dbReference>
<dbReference type="InterPro" id="IPR027417">
    <property type="entry name" value="P-loop_NTPase"/>
</dbReference>
<evidence type="ECO:0000256" key="1">
    <source>
        <dbReference type="ARBA" id="ARBA00006271"/>
    </source>
</evidence>
<dbReference type="Gene3D" id="1.10.1420.10">
    <property type="match status" value="2"/>
</dbReference>
<evidence type="ECO:0000256" key="11">
    <source>
        <dbReference type="SAM" id="Coils"/>
    </source>
</evidence>
<dbReference type="FunFam" id="3.40.50.300:FF:000870">
    <property type="entry name" value="MutS protein homolog 4"/>
    <property type="match status" value="1"/>
</dbReference>
<evidence type="ECO:0000256" key="6">
    <source>
        <dbReference type="ARBA" id="ARBA00023125"/>
    </source>
</evidence>
<evidence type="ECO:0000256" key="8">
    <source>
        <dbReference type="ARBA" id="ARBA00024647"/>
    </source>
</evidence>
<dbReference type="Pfam" id="PF00488">
    <property type="entry name" value="MutS_V"/>
    <property type="match status" value="1"/>
</dbReference>
<dbReference type="SUPFAM" id="SSF48334">
    <property type="entry name" value="DNA repair protein MutS, domain III"/>
    <property type="match status" value="1"/>
</dbReference>
<evidence type="ECO:0000256" key="9">
    <source>
        <dbReference type="HAMAP-Rule" id="MF_00096"/>
    </source>
</evidence>
<dbReference type="GO" id="GO:0005524">
    <property type="term" value="F:ATP binding"/>
    <property type="evidence" value="ECO:0007669"/>
    <property type="project" value="UniProtKB-UniRule"/>
</dbReference>
<dbReference type="InterPro" id="IPR016151">
    <property type="entry name" value="DNA_mismatch_repair_MutS_N"/>
</dbReference>
<gene>
    <name evidence="9" type="primary">mutS</name>
    <name evidence="13" type="ORF">U473_05185</name>
</gene>
<keyword evidence="6 9" id="KW-0238">DNA-binding</keyword>
<evidence type="ECO:0000256" key="2">
    <source>
        <dbReference type="ARBA" id="ARBA00021982"/>
    </source>
</evidence>
<dbReference type="OrthoDB" id="9802448at2"/>
<comment type="caution">
    <text evidence="13">The sequence shown here is derived from an EMBL/GenBank/DDBJ whole genome shotgun (WGS) entry which is preliminary data.</text>
</comment>
<dbReference type="PIRSF" id="PIRSF037677">
    <property type="entry name" value="DNA_mis_repair_Msh6"/>
    <property type="match status" value="1"/>
</dbReference>
<dbReference type="EMBL" id="LSKU01000001">
    <property type="protein sequence ID" value="KXG43473.1"/>
    <property type="molecule type" value="Genomic_DNA"/>
</dbReference>
<dbReference type="PANTHER" id="PTHR11361:SF34">
    <property type="entry name" value="DNA MISMATCH REPAIR PROTEIN MSH1, MITOCHONDRIAL"/>
    <property type="match status" value="1"/>
</dbReference>
<dbReference type="InterPro" id="IPR000432">
    <property type="entry name" value="DNA_mismatch_repair_MutS_C"/>
</dbReference>
<dbReference type="Pfam" id="PF05192">
    <property type="entry name" value="MutS_III"/>
    <property type="match status" value="1"/>
</dbReference>
<name>A0A135L3P3_9BACI</name>
<evidence type="ECO:0000256" key="3">
    <source>
        <dbReference type="ARBA" id="ARBA00022741"/>
    </source>
</evidence>
<feature type="coiled-coil region" evidence="11">
    <location>
        <begin position="785"/>
        <end position="812"/>
    </location>
</feature>
<keyword evidence="5 9" id="KW-0067">ATP-binding</keyword>
<organism evidence="13 14">
    <name type="scientific">Tepidibacillus decaturensis</name>
    <dbReference type="NCBI Taxonomy" id="1413211"/>
    <lineage>
        <taxon>Bacteria</taxon>
        <taxon>Bacillati</taxon>
        <taxon>Bacillota</taxon>
        <taxon>Bacilli</taxon>
        <taxon>Bacillales</taxon>
        <taxon>Bacillaceae</taxon>
        <taxon>Tepidibacillus</taxon>
    </lineage>
</organism>
<feature type="domain" description="DNA mismatch repair proteins mutS family" evidence="12">
    <location>
        <begin position="687"/>
        <end position="703"/>
    </location>
</feature>
<evidence type="ECO:0000313" key="13">
    <source>
        <dbReference type="EMBL" id="KXG43473.1"/>
    </source>
</evidence>
<keyword evidence="14" id="KW-1185">Reference proteome</keyword>
<dbReference type="InterPro" id="IPR036187">
    <property type="entry name" value="DNA_mismatch_repair_MutS_sf"/>
</dbReference>
<dbReference type="AlphaFoldDB" id="A0A135L3P3"/>
<accession>A0A135L3P3</accession>
<dbReference type="NCBIfam" id="NF003810">
    <property type="entry name" value="PRK05399.1"/>
    <property type="match status" value="1"/>
</dbReference>
<dbReference type="STRING" id="1413211.U473_05185"/>
<dbReference type="RefSeq" id="WP_068724023.1">
    <property type="nucleotide sequence ID" value="NZ_LSKU01000001.1"/>
</dbReference>
<dbReference type="Pfam" id="PF05188">
    <property type="entry name" value="MutS_II"/>
    <property type="match status" value="1"/>
</dbReference>
<evidence type="ECO:0000256" key="7">
    <source>
        <dbReference type="ARBA" id="ARBA00023204"/>
    </source>
</evidence>
<dbReference type="FunFam" id="1.10.1420.10:FF:000007">
    <property type="entry name" value="DNA mismatch repair protein MutS"/>
    <property type="match status" value="1"/>
</dbReference>
<evidence type="ECO:0000259" key="12">
    <source>
        <dbReference type="PROSITE" id="PS00486"/>
    </source>
</evidence>
<keyword evidence="3 9" id="KW-0547">Nucleotide-binding</keyword>
<evidence type="ECO:0000313" key="14">
    <source>
        <dbReference type="Proteomes" id="UP000070352"/>
    </source>
</evidence>
<dbReference type="SMART" id="SM00534">
    <property type="entry name" value="MUTSac"/>
    <property type="match status" value="1"/>
</dbReference>
<dbReference type="InterPro" id="IPR007696">
    <property type="entry name" value="DNA_mismatch_repair_MutS_core"/>
</dbReference>
<dbReference type="Gene3D" id="3.40.50.300">
    <property type="entry name" value="P-loop containing nucleotide triphosphate hydrolases"/>
    <property type="match status" value="1"/>
</dbReference>
<dbReference type="GO" id="GO:0006298">
    <property type="term" value="P:mismatch repair"/>
    <property type="evidence" value="ECO:0007669"/>
    <property type="project" value="UniProtKB-UniRule"/>
</dbReference>
<dbReference type="Pfam" id="PF05190">
    <property type="entry name" value="MutS_IV"/>
    <property type="match status" value="1"/>
</dbReference>
<dbReference type="NCBIfam" id="TIGR01070">
    <property type="entry name" value="mutS1"/>
    <property type="match status" value="1"/>
</dbReference>
<dbReference type="InterPro" id="IPR007861">
    <property type="entry name" value="DNA_mismatch_repair_MutS_clamp"/>
</dbReference>
<comment type="similarity">
    <text evidence="1 9 10">Belongs to the DNA mismatch repair MutS family.</text>
</comment>
<dbReference type="Proteomes" id="UP000070352">
    <property type="component" value="Unassembled WGS sequence"/>
</dbReference>
<dbReference type="GO" id="GO:0005829">
    <property type="term" value="C:cytosol"/>
    <property type="evidence" value="ECO:0007669"/>
    <property type="project" value="TreeGrafter"/>
</dbReference>
<dbReference type="GO" id="GO:0003684">
    <property type="term" value="F:damaged DNA binding"/>
    <property type="evidence" value="ECO:0007669"/>
    <property type="project" value="UniProtKB-UniRule"/>
</dbReference>
<dbReference type="InterPro" id="IPR007695">
    <property type="entry name" value="DNA_mismatch_repair_MutS-lik_N"/>
</dbReference>
<keyword evidence="7 9" id="KW-0234">DNA repair</keyword>
<dbReference type="FunFam" id="3.40.1170.10:FF:000001">
    <property type="entry name" value="DNA mismatch repair protein MutS"/>
    <property type="match status" value="1"/>
</dbReference>
<sequence length="872" mass="99960">MATYTPMIQQYLSIKAEYPDAFLFFRLGDFYEMFFEDAEVASRELEITLTGRDGGVEERIPMCGVPYHSAESYINRLIEKGYKVAMCEQVEDPKTAKGVVKREVIRVITPGTVMEGKVLEQRGNNYLVSVAYDAVLDSFGLSVSDVSTGEFYGTEITRNFEDVIMELSQYHPSEVLIEEDIYQQHIHLLQQVNATYTVWKENIKLEQLNQIVSEHFPHLEPISKSILISAGNLLSYLHKTQHKRFVHFNEFRIYDTNQYMVLDTFTRRNLELTQTSRDQSKKGSLLWLLDQTETAMGSRLLRRWLDKPLLSVHRIEERLSGVEALYNNLILAEDLSDQLKQVYDLERIISKVSYGNATPKDLYLLRKSLERVPAIIQIVIESEADPLKKIVKDFDLVQDVSSLIEKSIVDDPPISLKDGGVIKRGFHQKLDQYYIASTEGKQWLQDLEFREREETGIKSLKVGFNKVFGYYIEVTRSNLSQVPDRYIRKQTLANAERYITEELKEKESQILEADEKMLDLEYQVFIEIRDAVSKQTQRLQQLAQKIAYLDVLLSFAKVSLKYSYVRPTFNQLGHITIKKGRHPVIEAVQKGHPYIPNDVILNQHQEQILLITGPNMAGKSTYMRQIAITVIMAQIGCFVPAESADLSMIDRIFTRIGAGDDLTSGQSTFMVEMTETKQAITQATSNSLILLDEIGRGTSTYDGMALAQAVIEYIHEHVNAKTLFSTHYHELTSLADRFPRIQNVHVNVIEKDGKVVFLHKIEKGKADRSYGIHVAELAGMPKEVIKNAKKILEDLEAQSKRAQESENDLVQLELFEIEPKMKASKKSIDPSLNEKIALYEKVMTQIDSLDLLNMTPMEGFQILYDIQKKLRK</sequence>
<dbReference type="SUPFAM" id="SSF53150">
    <property type="entry name" value="DNA repair protein MutS, domain II"/>
    <property type="match status" value="1"/>
</dbReference>
<dbReference type="InterPro" id="IPR007860">
    <property type="entry name" value="DNA_mmatch_repair_MutS_con_dom"/>
</dbReference>
<dbReference type="GO" id="GO:0030983">
    <property type="term" value="F:mismatched DNA binding"/>
    <property type="evidence" value="ECO:0007669"/>
    <property type="project" value="InterPro"/>
</dbReference>
<evidence type="ECO:0000256" key="4">
    <source>
        <dbReference type="ARBA" id="ARBA00022763"/>
    </source>
</evidence>
<dbReference type="SUPFAM" id="SSF55271">
    <property type="entry name" value="DNA repair protein MutS, domain I"/>
    <property type="match status" value="1"/>
</dbReference>
<evidence type="ECO:0000256" key="5">
    <source>
        <dbReference type="ARBA" id="ARBA00022840"/>
    </source>
</evidence>
<feature type="binding site" evidence="9">
    <location>
        <begin position="613"/>
        <end position="620"/>
    </location>
    <ligand>
        <name>ATP</name>
        <dbReference type="ChEBI" id="CHEBI:30616"/>
    </ligand>
</feature>
<evidence type="ECO:0000256" key="10">
    <source>
        <dbReference type="RuleBase" id="RU003756"/>
    </source>
</evidence>
<reference evidence="13 14" key="1">
    <citation type="submission" date="2016-02" db="EMBL/GenBank/DDBJ databases">
        <title>Draft Genome for Tepidibacillus decaturensis nov. sp. Strain Z9, an Anaerobic, Moderately Thermophilic and Heterotrophic Bacterium from Deep Subsurface of the Illinois Basin, USA.</title>
        <authorList>
            <person name="Dong Y."/>
            <person name="Chang J.Y."/>
            <person name="Sanford R."/>
            <person name="Fouke B.W."/>
        </authorList>
    </citation>
    <scope>NUCLEOTIDE SEQUENCE [LARGE SCALE GENOMIC DNA]</scope>
    <source>
        <strain evidence="13 14">Z9</strain>
    </source>
</reference>
<dbReference type="GO" id="GO:0140664">
    <property type="term" value="F:ATP-dependent DNA damage sensor activity"/>
    <property type="evidence" value="ECO:0007669"/>
    <property type="project" value="InterPro"/>
</dbReference>
<keyword evidence="11" id="KW-0175">Coiled coil</keyword>
<dbReference type="PANTHER" id="PTHR11361">
    <property type="entry name" value="DNA MISMATCH REPAIR PROTEIN MUTS FAMILY MEMBER"/>
    <property type="match status" value="1"/>
</dbReference>
<dbReference type="Gene3D" id="3.40.1170.10">
    <property type="entry name" value="DNA repair protein MutS, domain I"/>
    <property type="match status" value="1"/>
</dbReference>
<keyword evidence="4 9" id="KW-0227">DNA damage</keyword>
<dbReference type="InterPro" id="IPR045076">
    <property type="entry name" value="MutS"/>
</dbReference>
<dbReference type="PROSITE" id="PS00486">
    <property type="entry name" value="DNA_MISMATCH_REPAIR_2"/>
    <property type="match status" value="1"/>
</dbReference>
<dbReference type="Gene3D" id="3.30.420.110">
    <property type="entry name" value="MutS, connector domain"/>
    <property type="match status" value="1"/>
</dbReference>
<dbReference type="HAMAP" id="MF_00096">
    <property type="entry name" value="MutS"/>
    <property type="match status" value="1"/>
</dbReference>
<dbReference type="SMART" id="SM00533">
    <property type="entry name" value="MUTSd"/>
    <property type="match status" value="1"/>
</dbReference>
<dbReference type="Pfam" id="PF01624">
    <property type="entry name" value="MutS_I"/>
    <property type="match status" value="1"/>
</dbReference>
<dbReference type="InterPro" id="IPR036678">
    <property type="entry name" value="MutS_con_dom_sf"/>
</dbReference>
<proteinExistence type="inferred from homology"/>
<comment type="function">
    <text evidence="8 9">This protein is involved in the repair of mismatches in DNA. It is possible that it carries out the mismatch recognition step. This protein has a weak ATPase activity.</text>
</comment>
<dbReference type="InterPro" id="IPR017261">
    <property type="entry name" value="DNA_mismatch_repair_MutS/MSH"/>
</dbReference>
<protein>
    <recommendedName>
        <fullName evidence="2 9">DNA mismatch repair protein MutS</fullName>
    </recommendedName>
</protein>
<dbReference type="InterPro" id="IPR005748">
    <property type="entry name" value="DNA_mismatch_repair_MutS"/>
</dbReference>